<keyword evidence="1" id="KW-0732">Signal</keyword>
<evidence type="ECO:0000256" key="1">
    <source>
        <dbReference type="SAM" id="SignalP"/>
    </source>
</evidence>
<protein>
    <submittedName>
        <fullName evidence="2">Venom protein</fullName>
    </submittedName>
</protein>
<organism evidence="2">
    <name type="scientific">Ampulex compressa</name>
    <name type="common">Emerald cockroach wasp</name>
    <dbReference type="NCBI Taxonomy" id="860918"/>
    <lineage>
        <taxon>Eukaryota</taxon>
        <taxon>Metazoa</taxon>
        <taxon>Ecdysozoa</taxon>
        <taxon>Arthropoda</taxon>
        <taxon>Hexapoda</taxon>
        <taxon>Insecta</taxon>
        <taxon>Pterygota</taxon>
        <taxon>Neoptera</taxon>
        <taxon>Endopterygota</taxon>
        <taxon>Hymenoptera</taxon>
        <taxon>Apocrita</taxon>
        <taxon>Aculeata</taxon>
        <taxon>Apoidea</taxon>
        <taxon>Ampulicidae</taxon>
        <taxon>Ampulicini</taxon>
        <taxon>Ampulex</taxon>
    </lineage>
</organism>
<feature type="chain" id="PRO_5010874889" evidence="1">
    <location>
        <begin position="22"/>
        <end position="256"/>
    </location>
</feature>
<proteinExistence type="evidence at transcript level"/>
<reference evidence="2" key="1">
    <citation type="submission" date="2017-02" db="EMBL/GenBank/DDBJ databases">
        <title>Parasitoid Jewel Wasp Mounts Multi-Pronged Neurochemical Attack to Hijack a Host Brain.</title>
        <authorList>
            <person name="Arvidson R.S."/>
            <person name="Kaiser M."/>
            <person name="Libersat F."/>
            <person name="Adams M.E."/>
        </authorList>
    </citation>
    <scope>NUCLEOTIDE SEQUENCE</scope>
    <source>
        <strain evidence="2">105</strain>
    </source>
</reference>
<name>A0A1W6EVY4_AMPCP</name>
<accession>A0A1W6EVY4</accession>
<dbReference type="AlphaFoldDB" id="A0A1W6EVY4"/>
<evidence type="ECO:0000313" key="2">
    <source>
        <dbReference type="EMBL" id="ARK19887.1"/>
    </source>
</evidence>
<feature type="signal peptide" evidence="1">
    <location>
        <begin position="1"/>
        <end position="21"/>
    </location>
</feature>
<sequence>MKILISLYVLIALCEIRLTLAGGDANFGYGLDPYKKYVRNTKIDIRNKTASIRTERITSLLQVEEMLQIIRGNTLRILQEHVTTIIIKLQNSYAIATANGKAVKDCIEYSARDINEIEQVIRLNLEDCTKDIVNYYEHHEYFTSNIEKDAKAMIADLDNIFPRCQDLSTRYKCVSDAITSINLRVVKFNKSFKLHMHFFNVILDVGYTFAQACVRKSRKNTNDLIIDMLRSADTCMYNAKWLPEKHISEMIDVPFT</sequence>
<dbReference type="EMBL" id="KY563478">
    <property type="protein sequence ID" value="ARK19887.1"/>
    <property type="molecule type" value="mRNA"/>
</dbReference>